<evidence type="ECO:0000256" key="1">
    <source>
        <dbReference type="SAM" id="Phobius"/>
    </source>
</evidence>
<dbReference type="AlphaFoldDB" id="A0A2N3HHF7"/>
<protein>
    <recommendedName>
        <fullName evidence="2">Peptidase M56 domain-containing protein</fullName>
    </recommendedName>
</protein>
<keyword evidence="1" id="KW-0472">Membrane</keyword>
<dbReference type="InterPro" id="IPR052173">
    <property type="entry name" value="Beta-lactam_resp_regulator"/>
</dbReference>
<feature type="domain" description="Peptidase M56" evidence="2">
    <location>
        <begin position="159"/>
        <end position="255"/>
    </location>
</feature>
<dbReference type="PANTHER" id="PTHR34978:SF3">
    <property type="entry name" value="SLR0241 PROTEIN"/>
    <property type="match status" value="1"/>
</dbReference>
<dbReference type="EMBL" id="PJEO01000050">
    <property type="protein sequence ID" value="PKQ44400.1"/>
    <property type="molecule type" value="Genomic_DNA"/>
</dbReference>
<dbReference type="Pfam" id="PF05569">
    <property type="entry name" value="Peptidase_M56"/>
    <property type="match status" value="1"/>
</dbReference>
<organism evidence="3 4">
    <name type="scientific">Confluentibacter flavum</name>
    <dbReference type="NCBI Taxonomy" id="1909700"/>
    <lineage>
        <taxon>Bacteria</taxon>
        <taxon>Pseudomonadati</taxon>
        <taxon>Bacteroidota</taxon>
        <taxon>Flavobacteriia</taxon>
        <taxon>Flavobacteriales</taxon>
        <taxon>Flavobacteriaceae</taxon>
        <taxon>Confluentibacter</taxon>
    </lineage>
</organism>
<dbReference type="InterPro" id="IPR008756">
    <property type="entry name" value="Peptidase_M56"/>
</dbReference>
<gene>
    <name evidence="3" type="ORF">CSW08_13385</name>
</gene>
<feature type="transmembrane region" description="Helical" evidence="1">
    <location>
        <begin position="34"/>
        <end position="55"/>
    </location>
</feature>
<keyword evidence="4" id="KW-1185">Reference proteome</keyword>
<name>A0A2N3HHF7_9FLAO</name>
<keyword evidence="1" id="KW-0812">Transmembrane</keyword>
<proteinExistence type="predicted"/>
<dbReference type="Proteomes" id="UP000233435">
    <property type="component" value="Unassembled WGS sequence"/>
</dbReference>
<feature type="transmembrane region" description="Helical" evidence="1">
    <location>
        <begin position="175"/>
        <end position="194"/>
    </location>
</feature>
<comment type="caution">
    <text evidence="3">The sequence shown here is derived from an EMBL/GenBank/DDBJ whole genome shotgun (WGS) entry which is preliminary data.</text>
</comment>
<dbReference type="CDD" id="cd07341">
    <property type="entry name" value="M56_BlaR1_MecR1_like"/>
    <property type="match status" value="1"/>
</dbReference>
<dbReference type="OrthoDB" id="1522859at2"/>
<reference evidence="3 4" key="1">
    <citation type="submission" date="2017-12" db="EMBL/GenBank/DDBJ databases">
        <title>Confluentibacter flavum sp. nov., isolated from the saline lake.</title>
        <authorList>
            <person name="Yu L."/>
        </authorList>
    </citation>
    <scope>NUCLEOTIDE SEQUENCE [LARGE SCALE GENOMIC DNA]</scope>
    <source>
        <strain evidence="3 4">3B</strain>
    </source>
</reference>
<keyword evidence="1" id="KW-1133">Transmembrane helix</keyword>
<feature type="transmembrane region" description="Helical" evidence="1">
    <location>
        <begin position="266"/>
        <end position="285"/>
    </location>
</feature>
<evidence type="ECO:0000259" key="2">
    <source>
        <dbReference type="Pfam" id="PF05569"/>
    </source>
</evidence>
<dbReference type="PANTHER" id="PTHR34978">
    <property type="entry name" value="POSSIBLE SENSOR-TRANSDUCER PROTEIN BLAR"/>
    <property type="match status" value="1"/>
</dbReference>
<feature type="transmembrane region" description="Helical" evidence="1">
    <location>
        <begin position="6"/>
        <end position="22"/>
    </location>
</feature>
<feature type="transmembrane region" description="Helical" evidence="1">
    <location>
        <begin position="86"/>
        <end position="104"/>
    </location>
</feature>
<feature type="transmembrane region" description="Helical" evidence="1">
    <location>
        <begin position="125"/>
        <end position="145"/>
    </location>
</feature>
<evidence type="ECO:0000313" key="4">
    <source>
        <dbReference type="Proteomes" id="UP000233435"/>
    </source>
</evidence>
<dbReference type="RefSeq" id="WP_106660376.1">
    <property type="nucleotide sequence ID" value="NZ_PJEO01000050.1"/>
</dbReference>
<evidence type="ECO:0000313" key="3">
    <source>
        <dbReference type="EMBL" id="PKQ44400.1"/>
    </source>
</evidence>
<accession>A0A2N3HHF7</accession>
<sequence length="702" mass="81606">MEFYVLKSGICLAIFYTFYKLVLEKESFHVFKRFYLLVSAVLAFVIPLITFTEYIEPTAQKFPLTFSDAPITNTIIEVQPINYVPIILWAIYGMGVLLFSIKFFKNLAQLFYKIKHNTKVKIHQFTHVLLQDLIVPHTFFDYIFLNKQKFETHQIPKEVLLHEETHAKQKHSLDVLFIEILHILFWFNPLIYFIKHSIKLNHEFLADNAVLKQGIDSSTYQNILLAFSSPDSNRDATELPLANALNYSSIKKRFTVMKTHTSKQAFWLRSLILLPLLAILIYSFSEKNVIEKSVQINGSTAKSQTIQKSISQITITLNKKAEVTLNDETFHYADLYKKLNALTNGLSEDVKSNIIVNLKVESGTNGLYTSYVKEFIRLIGISKITLNSSSKIQETVPQEINKAFRMVFYLDTDNLTAFGLWLDTNDLRDEMNLRYFKKLKNLTEIEIVVRNGTSEKTISEVEKILMEYGEVNLKFTDGEPWLNKNKQKAAPKEIEEYNNLVKKFNSNPEGERILKVKDKNRIVVIYGLMTMKQKNENELFPDFTTILLPPQPHQQKATLEEIEEYTNIVRKNNFRLHDESTKRQSDIDFIANVYNKMNKEQRVSAEPFPNIIPPPMPPKPLEPENPSQELLQLKKEYNEEANAYAEIVKIYFNEKKESLAELWKIRESTMVLYIKYSALAKKELDSSKDLKKQDVPRPPAKN</sequence>